<gene>
    <name evidence="2" type="ORF">IRJ41_024809</name>
</gene>
<feature type="non-terminal residue" evidence="2">
    <location>
        <position position="699"/>
    </location>
</feature>
<dbReference type="InterPro" id="IPR021109">
    <property type="entry name" value="Peptidase_aspartic_dom_sf"/>
</dbReference>
<organism evidence="2 3">
    <name type="scientific">Triplophysa rosa</name>
    <name type="common">Cave loach</name>
    <dbReference type="NCBI Taxonomy" id="992332"/>
    <lineage>
        <taxon>Eukaryota</taxon>
        <taxon>Metazoa</taxon>
        <taxon>Chordata</taxon>
        <taxon>Craniata</taxon>
        <taxon>Vertebrata</taxon>
        <taxon>Euteleostomi</taxon>
        <taxon>Actinopterygii</taxon>
        <taxon>Neopterygii</taxon>
        <taxon>Teleostei</taxon>
        <taxon>Ostariophysi</taxon>
        <taxon>Cypriniformes</taxon>
        <taxon>Nemacheilidae</taxon>
        <taxon>Triplophysa</taxon>
    </lineage>
</organism>
<dbReference type="PANTHER" id="PTHR33064">
    <property type="entry name" value="POL PROTEIN"/>
    <property type="match status" value="1"/>
</dbReference>
<dbReference type="EMBL" id="JAFHDT010000204">
    <property type="protein sequence ID" value="KAI7790212.1"/>
    <property type="molecule type" value="Genomic_DNA"/>
</dbReference>
<dbReference type="Proteomes" id="UP001059041">
    <property type="component" value="Unassembled WGS sequence"/>
</dbReference>
<proteinExistence type="predicted"/>
<name>A0A9W7T3W2_TRIRA</name>
<reference evidence="2" key="1">
    <citation type="submission" date="2021-02" db="EMBL/GenBank/DDBJ databases">
        <title>Comparative genomics reveals that relaxation of natural selection precedes convergent phenotypic evolution of cavefish.</title>
        <authorList>
            <person name="Peng Z."/>
        </authorList>
    </citation>
    <scope>NUCLEOTIDE SEQUENCE</scope>
    <source>
        <tissue evidence="2">Muscle</tissue>
    </source>
</reference>
<keyword evidence="3" id="KW-1185">Reference proteome</keyword>
<accession>A0A9W7T3W2</accession>
<evidence type="ECO:0000313" key="3">
    <source>
        <dbReference type="Proteomes" id="UP001059041"/>
    </source>
</evidence>
<evidence type="ECO:0000313" key="2">
    <source>
        <dbReference type="EMBL" id="KAI7790212.1"/>
    </source>
</evidence>
<dbReference type="InterPro" id="IPR043502">
    <property type="entry name" value="DNA/RNA_pol_sf"/>
</dbReference>
<dbReference type="Gene3D" id="3.10.20.370">
    <property type="match status" value="1"/>
</dbReference>
<dbReference type="Gene3D" id="3.10.10.10">
    <property type="entry name" value="HIV Type 1 Reverse Transcriptase, subunit A, domain 1"/>
    <property type="match status" value="1"/>
</dbReference>
<evidence type="ECO:0000259" key="1">
    <source>
        <dbReference type="Pfam" id="PF17919"/>
    </source>
</evidence>
<dbReference type="PANTHER" id="PTHR33064:SF37">
    <property type="entry name" value="RIBONUCLEASE H"/>
    <property type="match status" value="1"/>
</dbReference>
<dbReference type="Gene3D" id="2.40.70.10">
    <property type="entry name" value="Acid Proteases"/>
    <property type="match status" value="1"/>
</dbReference>
<dbReference type="Pfam" id="PF17919">
    <property type="entry name" value="RT_RNaseH_2"/>
    <property type="match status" value="1"/>
</dbReference>
<feature type="domain" description="Reverse transcriptase/retrotransposon-derived protein RNase H-like" evidence="1">
    <location>
        <begin position="503"/>
        <end position="601"/>
    </location>
</feature>
<protein>
    <recommendedName>
        <fullName evidence="1">Reverse transcriptase/retrotransposon-derived protein RNase H-like domain-containing protein</fullName>
    </recommendedName>
</protein>
<dbReference type="AlphaFoldDB" id="A0A9W7T3W2"/>
<dbReference type="InterPro" id="IPR041577">
    <property type="entry name" value="RT_RNaseH_2"/>
</dbReference>
<sequence>MGFSGAYEKLPFTKPLPIKVDNQQLNHSFLVSKNSQSNLLGRDLLVKLGASILCSCEGIIVTFPTGNIVNCSLTSGGGGQWLLSEAREPEGADIYWGELNSETPGGQGLLMLYSLWKPWVLSVAPYMPPIDPPHVTLFYDRNQCEWYQESFETELEGRTWDVKCTGIWVGKEGVVGAVDLTNDQQQWYRMGGEAKPHVTLAVHPEHQAKDLGPMTKRLAQTTDWIDTQIPGFQYSNSQQAYKINTPTGDTATLQHRWITRWHGREKTDHESARQLLDDLPDTLWSAGPTDVGFCSSMSDVTFDFTDYTPIWRSQYPNKSAAEAGITDTIEGLIAAGVLEPSESAWNTPILPVEKQNTGKFRMAHDLRLINSIVHTPTLAVPNPYTALTNIPETSDSCLAATRSVLSHLHEAGFKVSKSKLQICRPKVTFLGRVVSTQGAGISSQHRSTILHHPKPRSVQDMLSFLGLAGFSRHFVPAFAERTALLRDMVKQKGSRQLKANLDWTADTEKTFIDLKSSLALASDLATPNYEKAFYLDVSESNNTVNGVLFQKDTSGRVILLYLSIMLDQTEKRHPACTRYAAGLVKILQKTAHIVMGHPLTVLTSHTVMAYVNSLAFTMSPLRQDRLLKVLTWPNLTFTHRGINMADCMMEGEPHECEVTAISESKVRPDLRTEPMTGEVVNLYTDGCCFRTEAGELVAG</sequence>
<dbReference type="InterPro" id="IPR043128">
    <property type="entry name" value="Rev_trsase/Diguanyl_cyclase"/>
</dbReference>
<comment type="caution">
    <text evidence="2">The sequence shown here is derived from an EMBL/GenBank/DDBJ whole genome shotgun (WGS) entry which is preliminary data.</text>
</comment>
<dbReference type="SUPFAM" id="SSF56672">
    <property type="entry name" value="DNA/RNA polymerases"/>
    <property type="match status" value="1"/>
</dbReference>
<dbReference type="InterPro" id="IPR051320">
    <property type="entry name" value="Viral_Replic_Matur_Polypro"/>
</dbReference>
<dbReference type="Gene3D" id="3.30.70.270">
    <property type="match status" value="3"/>
</dbReference>